<dbReference type="InterPro" id="IPR005468">
    <property type="entry name" value="Avidin/str"/>
</dbReference>
<evidence type="ECO:0000256" key="7">
    <source>
        <dbReference type="PIRSR" id="PIRSR601461-2"/>
    </source>
</evidence>
<feature type="disulfide bond" evidence="7">
    <location>
        <begin position="184"/>
        <end position="189"/>
    </location>
</feature>
<feature type="compositionally biased region" description="Basic and acidic residues" evidence="8">
    <location>
        <begin position="20"/>
        <end position="36"/>
    </location>
</feature>
<dbReference type="Pfam" id="PF00026">
    <property type="entry name" value="Asp"/>
    <property type="match status" value="1"/>
</dbReference>
<dbReference type="InterPro" id="IPR034164">
    <property type="entry name" value="Pepsin-like_dom"/>
</dbReference>
<keyword evidence="6" id="KW-0064">Aspartyl protease</keyword>
<reference evidence="10" key="1">
    <citation type="submission" date="2021-01" db="EMBL/GenBank/DDBJ databases">
        <authorList>
            <person name="Corre E."/>
            <person name="Pelletier E."/>
            <person name="Niang G."/>
            <person name="Scheremetjew M."/>
            <person name="Finn R."/>
            <person name="Kale V."/>
            <person name="Holt S."/>
            <person name="Cochrane G."/>
            <person name="Meng A."/>
            <person name="Brown T."/>
            <person name="Cohen L."/>
        </authorList>
    </citation>
    <scope>NUCLEOTIDE SEQUENCE</scope>
    <source>
        <strain evidence="10">Pop2</strain>
    </source>
</reference>
<evidence type="ECO:0000256" key="4">
    <source>
        <dbReference type="ARBA" id="ARBA00022670"/>
    </source>
</evidence>
<protein>
    <recommendedName>
        <fullName evidence="9">Peptidase A1 domain-containing protein</fullName>
    </recommendedName>
</protein>
<dbReference type="CDD" id="cd05471">
    <property type="entry name" value="pepsin_like"/>
    <property type="match status" value="1"/>
</dbReference>
<dbReference type="AlphaFoldDB" id="A0A7S1ZH04"/>
<dbReference type="PANTHER" id="PTHR47966">
    <property type="entry name" value="BETA-SITE APP-CLEAVING ENZYME, ISOFORM A-RELATED"/>
    <property type="match status" value="1"/>
</dbReference>
<evidence type="ECO:0000313" key="10">
    <source>
        <dbReference type="EMBL" id="CAD9338246.1"/>
    </source>
</evidence>
<evidence type="ECO:0000256" key="6">
    <source>
        <dbReference type="ARBA" id="ARBA00022750"/>
    </source>
</evidence>
<organism evidence="10">
    <name type="scientific">Ditylum brightwellii</name>
    <dbReference type="NCBI Taxonomy" id="49249"/>
    <lineage>
        <taxon>Eukaryota</taxon>
        <taxon>Sar</taxon>
        <taxon>Stramenopiles</taxon>
        <taxon>Ochrophyta</taxon>
        <taxon>Bacillariophyta</taxon>
        <taxon>Mediophyceae</taxon>
        <taxon>Lithodesmiophycidae</taxon>
        <taxon>Lithodesmiales</taxon>
        <taxon>Lithodesmiaceae</taxon>
        <taxon>Ditylum</taxon>
    </lineage>
</organism>
<dbReference type="GO" id="GO:0005576">
    <property type="term" value="C:extracellular region"/>
    <property type="evidence" value="ECO:0007669"/>
    <property type="project" value="UniProtKB-SubCell"/>
</dbReference>
<gene>
    <name evidence="10" type="ORF">DBRI1063_LOCUS15174</name>
</gene>
<dbReference type="SUPFAM" id="SSF50876">
    <property type="entry name" value="Avidin/streptavidin"/>
    <property type="match status" value="1"/>
</dbReference>
<evidence type="ECO:0000256" key="3">
    <source>
        <dbReference type="ARBA" id="ARBA00022525"/>
    </source>
</evidence>
<evidence type="ECO:0000256" key="5">
    <source>
        <dbReference type="ARBA" id="ARBA00022729"/>
    </source>
</evidence>
<proteinExistence type="inferred from homology"/>
<dbReference type="PRINTS" id="PR00792">
    <property type="entry name" value="PEPSIN"/>
</dbReference>
<dbReference type="GO" id="GO:0006508">
    <property type="term" value="P:proteolysis"/>
    <property type="evidence" value="ECO:0007669"/>
    <property type="project" value="UniProtKB-KW"/>
</dbReference>
<dbReference type="InterPro" id="IPR021109">
    <property type="entry name" value="Peptidase_aspartic_dom_sf"/>
</dbReference>
<comment type="similarity">
    <text evidence="2">Belongs to the peptidase A1 family.</text>
</comment>
<dbReference type="GO" id="GO:0004190">
    <property type="term" value="F:aspartic-type endopeptidase activity"/>
    <property type="evidence" value="ECO:0007669"/>
    <property type="project" value="UniProtKB-KW"/>
</dbReference>
<name>A0A7S1ZH04_9STRA</name>
<keyword evidence="5" id="KW-0732">Signal</keyword>
<dbReference type="PANTHER" id="PTHR47966:SF51">
    <property type="entry name" value="BETA-SITE APP-CLEAVING ENZYME, ISOFORM A-RELATED"/>
    <property type="match status" value="1"/>
</dbReference>
<dbReference type="Gene3D" id="2.40.70.10">
    <property type="entry name" value="Acid Proteases"/>
    <property type="match status" value="2"/>
</dbReference>
<evidence type="ECO:0000256" key="1">
    <source>
        <dbReference type="ARBA" id="ARBA00004613"/>
    </source>
</evidence>
<sequence>MGACKSKVVNQNTTLPPMEGRQEKEFNIFDNDGKEKDEEDQYDKEATKEEKEEVSVVPLYVTNGHNETNNISLSNPELNTVDNDQTDKNEEDQDDKDATKKEKEKVDMTNAYNQKNTISLSKPLKTALLSSDNPYCEYPLKKGDLSMNGATPWYCTIAIGTPAQPLKFMIDTGTKNTWVTSSTCTTDACLVHTGFNPKKSSSLNSLNFPPNKVDFGPWGEMEVDYVLDISHLDLGSEKRLDQRPLTELCTEPISIMLATNYSGEQFKYLVADGGMAIPSVPDREATALPYALKNGGKTKFEVCSFYTDPVMGTGVCRMGALDINRFDENTVQWIETKPNSDFSYLWCVELDEFTCNGSVVDIGTGKGFNLALDTGSSFFKGSKDVIAKITNAIEGSGLQRLSRVLYSKEDLHKYPTLKLNIAGTNYELTPEQYFFKVGNRWELGFQVMNGLPPDMLLAGSIFLDTVYCAFIREEEGAVLLAQPKSTSQSFNIGGTNWINSYDSKLYIGPIAEDGTFSGNYSSTTGATGDYPVVGVADPSPIGDTQTISFSVSWKSRVGRYDPSWHDVSSFTGLVKLNQTGKPCLKLNHLFQQSIQKSVTDYTATALSTGGDFTFVSRSK</sequence>
<dbReference type="GO" id="GO:0009374">
    <property type="term" value="F:biotin binding"/>
    <property type="evidence" value="ECO:0007669"/>
    <property type="project" value="InterPro"/>
</dbReference>
<keyword evidence="3" id="KW-0964">Secreted</keyword>
<dbReference type="InterPro" id="IPR036896">
    <property type="entry name" value="Avidin-like_sf"/>
</dbReference>
<dbReference type="InterPro" id="IPR033121">
    <property type="entry name" value="PEPTIDASE_A1"/>
</dbReference>
<dbReference type="SUPFAM" id="SSF50630">
    <property type="entry name" value="Acid proteases"/>
    <property type="match status" value="1"/>
</dbReference>
<evidence type="ECO:0000256" key="2">
    <source>
        <dbReference type="ARBA" id="ARBA00007447"/>
    </source>
</evidence>
<feature type="region of interest" description="Disordered" evidence="8">
    <location>
        <begin position="1"/>
        <end position="107"/>
    </location>
</feature>
<dbReference type="PROSITE" id="PS51767">
    <property type="entry name" value="PEPTIDASE_A1"/>
    <property type="match status" value="1"/>
</dbReference>
<comment type="subcellular location">
    <subcellularLocation>
        <location evidence="1">Secreted</location>
    </subcellularLocation>
</comment>
<feature type="domain" description="Peptidase A1" evidence="9">
    <location>
        <begin position="153"/>
        <end position="481"/>
    </location>
</feature>
<feature type="compositionally biased region" description="Basic and acidic residues" evidence="8">
    <location>
        <begin position="96"/>
        <end position="107"/>
    </location>
</feature>
<dbReference type="Pfam" id="PF01382">
    <property type="entry name" value="Avidin"/>
    <property type="match status" value="1"/>
</dbReference>
<dbReference type="EMBL" id="HBGN01023737">
    <property type="protein sequence ID" value="CAD9338246.1"/>
    <property type="molecule type" value="Transcribed_RNA"/>
</dbReference>
<dbReference type="InterPro" id="IPR001461">
    <property type="entry name" value="Aspartic_peptidase_A1"/>
</dbReference>
<keyword evidence="7" id="KW-1015">Disulfide bond</keyword>
<accession>A0A7S1ZH04</accession>
<dbReference type="Gene3D" id="2.40.128.30">
    <property type="entry name" value="Avidin-like"/>
    <property type="match status" value="1"/>
</dbReference>
<feature type="compositionally biased region" description="Polar residues" evidence="8">
    <location>
        <begin position="63"/>
        <end position="83"/>
    </location>
</feature>
<feature type="compositionally biased region" description="Basic and acidic residues" evidence="8">
    <location>
        <begin position="43"/>
        <end position="54"/>
    </location>
</feature>
<keyword evidence="6" id="KW-0378">Hydrolase</keyword>
<evidence type="ECO:0000256" key="8">
    <source>
        <dbReference type="SAM" id="MobiDB-lite"/>
    </source>
</evidence>
<keyword evidence="4" id="KW-0645">Protease</keyword>
<evidence type="ECO:0000259" key="9">
    <source>
        <dbReference type="PROSITE" id="PS51767"/>
    </source>
</evidence>